<proteinExistence type="predicted"/>
<dbReference type="GO" id="GO:0006259">
    <property type="term" value="P:DNA metabolic process"/>
    <property type="evidence" value="ECO:0007669"/>
    <property type="project" value="InterPro"/>
</dbReference>
<organism evidence="1">
    <name type="scientific">Clostridium botulinum</name>
    <dbReference type="NCBI Taxonomy" id="1491"/>
    <lineage>
        <taxon>Bacteria</taxon>
        <taxon>Bacillati</taxon>
        <taxon>Bacillota</taxon>
        <taxon>Clostridia</taxon>
        <taxon>Eubacteriales</taxon>
        <taxon>Clostridiaceae</taxon>
        <taxon>Clostridium</taxon>
    </lineage>
</organism>
<dbReference type="InterPro" id="IPR018330">
    <property type="entry name" value="RecT_fam"/>
</dbReference>
<gene>
    <name evidence="1" type="ORF">FC962_00360</name>
</gene>
<evidence type="ECO:0000313" key="1">
    <source>
        <dbReference type="EMBL" id="NFH60388.1"/>
    </source>
</evidence>
<protein>
    <submittedName>
        <fullName evidence="1">Uncharacterized protein</fullName>
    </submittedName>
</protein>
<dbReference type="Pfam" id="PF03837">
    <property type="entry name" value="RecT"/>
    <property type="match status" value="1"/>
</dbReference>
<reference evidence="1" key="1">
    <citation type="submission" date="2019-04" db="EMBL/GenBank/DDBJ databases">
        <title>Genome sequencing of Clostridium botulinum Groups I-IV and Clostridium butyricum.</title>
        <authorList>
            <person name="Brunt J."/>
            <person name="Van Vliet A.H.M."/>
            <person name="Stringer S.C."/>
            <person name="Carter A.T."/>
            <person name="Peck M.W."/>
        </authorList>
    </citation>
    <scope>NUCLEOTIDE SEQUENCE</scope>
    <source>
        <strain evidence="1">IFR 15/031</strain>
    </source>
</reference>
<accession>A0A6G4EB34</accession>
<name>A0A6G4EB34_CLOBO</name>
<sequence length="69" mass="7924">MLKAKEKALPKGFNEARFLQNCMTVLKDTKNIEKCNEVSKARTMIKGAFLGLEFFSKECYAIPVYLNLF</sequence>
<dbReference type="AlphaFoldDB" id="A0A6G4EB34"/>
<dbReference type="GO" id="GO:0003677">
    <property type="term" value="F:DNA binding"/>
    <property type="evidence" value="ECO:0007669"/>
    <property type="project" value="InterPro"/>
</dbReference>
<comment type="caution">
    <text evidence="1">The sequence shown here is derived from an EMBL/GenBank/DDBJ whole genome shotgun (WGS) entry which is preliminary data.</text>
</comment>
<dbReference type="EMBL" id="SWRL01000001">
    <property type="protein sequence ID" value="NFH60388.1"/>
    <property type="molecule type" value="Genomic_DNA"/>
</dbReference>